<keyword evidence="6 9" id="KW-0808">Transferase</keyword>
<evidence type="ECO:0000256" key="2">
    <source>
        <dbReference type="ARBA" id="ARBA00005011"/>
    </source>
</evidence>
<proteinExistence type="inferred from homology"/>
<evidence type="ECO:0000259" key="10">
    <source>
        <dbReference type="Pfam" id="PF00155"/>
    </source>
</evidence>
<comment type="cofactor">
    <cofactor evidence="1 9">
        <name>pyridoxal 5'-phosphate</name>
        <dbReference type="ChEBI" id="CHEBI:597326"/>
    </cofactor>
</comment>
<evidence type="ECO:0000256" key="4">
    <source>
        <dbReference type="ARBA" id="ARBA00011738"/>
    </source>
</evidence>
<dbReference type="PANTHER" id="PTHR43643:SF3">
    <property type="entry name" value="HISTIDINOL-PHOSPHATE AMINOTRANSFERASE"/>
    <property type="match status" value="1"/>
</dbReference>
<gene>
    <name evidence="9" type="primary">hisC</name>
    <name evidence="11" type="ORF">Q664_16295</name>
</gene>
<sequence length="364" mass="40858">MRPLVPPYIETLKPYVPGKPIEETEREYGLTGVIKLASNENPLGPSPKAIEAMRVASQKVHLYPDASSYSLVRRLAEHLGVKPEEVVLGCGSNEIIELLIRTFTTPEDEVLLCKGSFPAYRISVQAHGRPFAEVPMREGHRYDLEAMAKALNPRTRMIFIANPDNPTGTTFGRKEWEAFLAKVPEHVLVVHDEAYFEFVDWPEYFSAVEYFRKHPNVVALRTFSKIYGLAGLRLGYGVMDARLVAYLQRTRMPFNLTIPAQMGGLAALEDGEHVRRTRELNGEGLRYYQTELPKLGAKLAESHANFVLADFGRPATELYEKLLRKGVIVRPMAGNGYPTSLRISVGTREENARCVTALREVLAS</sequence>
<dbReference type="GO" id="GO:0000105">
    <property type="term" value="P:L-histidine biosynthetic process"/>
    <property type="evidence" value="ECO:0007669"/>
    <property type="project" value="UniProtKB-UniRule"/>
</dbReference>
<dbReference type="Pfam" id="PF00155">
    <property type="entry name" value="Aminotran_1_2"/>
    <property type="match status" value="1"/>
</dbReference>
<name>A0A084SV09_9BACT</name>
<evidence type="ECO:0000256" key="6">
    <source>
        <dbReference type="ARBA" id="ARBA00022679"/>
    </source>
</evidence>
<evidence type="ECO:0000313" key="12">
    <source>
        <dbReference type="Proteomes" id="UP000028547"/>
    </source>
</evidence>
<dbReference type="InterPro" id="IPR015421">
    <property type="entry name" value="PyrdxlP-dep_Trfase_major"/>
</dbReference>
<dbReference type="GO" id="GO:0004400">
    <property type="term" value="F:histidinol-phosphate transaminase activity"/>
    <property type="evidence" value="ECO:0007669"/>
    <property type="project" value="UniProtKB-UniRule"/>
</dbReference>
<reference evidence="11 12" key="1">
    <citation type="submission" date="2014-07" db="EMBL/GenBank/DDBJ databases">
        <title>Draft Genome Sequence of Gephyronic Acid Producer, Cystobacter violaceus Strain Cb vi76.</title>
        <authorList>
            <person name="Stevens D.C."/>
            <person name="Young J."/>
            <person name="Carmichael R."/>
            <person name="Tan J."/>
            <person name="Taylor R.E."/>
        </authorList>
    </citation>
    <scope>NUCLEOTIDE SEQUENCE [LARGE SCALE GENOMIC DNA]</scope>
    <source>
        <strain evidence="11 12">Cb vi76</strain>
    </source>
</reference>
<dbReference type="EC" id="2.6.1.9" evidence="9"/>
<dbReference type="InterPro" id="IPR004839">
    <property type="entry name" value="Aminotransferase_I/II_large"/>
</dbReference>
<comment type="catalytic activity">
    <reaction evidence="8 9">
        <text>L-histidinol phosphate + 2-oxoglutarate = 3-(imidazol-4-yl)-2-oxopropyl phosphate + L-glutamate</text>
        <dbReference type="Rhea" id="RHEA:23744"/>
        <dbReference type="ChEBI" id="CHEBI:16810"/>
        <dbReference type="ChEBI" id="CHEBI:29985"/>
        <dbReference type="ChEBI" id="CHEBI:57766"/>
        <dbReference type="ChEBI" id="CHEBI:57980"/>
        <dbReference type="EC" id="2.6.1.9"/>
    </reaction>
</comment>
<dbReference type="InterPro" id="IPR015424">
    <property type="entry name" value="PyrdxlP-dep_Trfase"/>
</dbReference>
<keyword evidence="9" id="KW-0028">Amino-acid biosynthesis</keyword>
<dbReference type="SUPFAM" id="SSF53383">
    <property type="entry name" value="PLP-dependent transferases"/>
    <property type="match status" value="1"/>
</dbReference>
<keyword evidence="5 9" id="KW-0032">Aminotransferase</keyword>
<accession>A0A084SV09</accession>
<dbReference type="InterPro" id="IPR015422">
    <property type="entry name" value="PyrdxlP-dep_Trfase_small"/>
</dbReference>
<dbReference type="HAMAP" id="MF_01023">
    <property type="entry name" value="HisC_aminotrans_2"/>
    <property type="match status" value="1"/>
</dbReference>
<feature type="domain" description="Aminotransferase class I/classII large" evidence="10">
    <location>
        <begin position="32"/>
        <end position="358"/>
    </location>
</feature>
<evidence type="ECO:0000313" key="11">
    <source>
        <dbReference type="EMBL" id="KFA92294.1"/>
    </source>
</evidence>
<evidence type="ECO:0000256" key="9">
    <source>
        <dbReference type="HAMAP-Rule" id="MF_01023"/>
    </source>
</evidence>
<feature type="modified residue" description="N6-(pyridoxal phosphate)lysine" evidence="9">
    <location>
        <position position="225"/>
    </location>
</feature>
<evidence type="ECO:0000256" key="8">
    <source>
        <dbReference type="ARBA" id="ARBA00047481"/>
    </source>
</evidence>
<comment type="caution">
    <text evidence="11">The sequence shown here is derived from an EMBL/GenBank/DDBJ whole genome shotgun (WGS) entry which is preliminary data.</text>
</comment>
<dbReference type="RefSeq" id="WP_043395428.1">
    <property type="nucleotide sequence ID" value="NZ_JPMI01000099.1"/>
</dbReference>
<evidence type="ECO:0000256" key="7">
    <source>
        <dbReference type="ARBA" id="ARBA00022898"/>
    </source>
</evidence>
<comment type="similarity">
    <text evidence="3 9">Belongs to the class-II pyridoxal-phosphate-dependent aminotransferase family. Histidinol-phosphate aminotransferase subfamily.</text>
</comment>
<dbReference type="Gene3D" id="3.40.640.10">
    <property type="entry name" value="Type I PLP-dependent aspartate aminotransferase-like (Major domain)"/>
    <property type="match status" value="1"/>
</dbReference>
<dbReference type="InterPro" id="IPR005861">
    <property type="entry name" value="HisP_aminotrans"/>
</dbReference>
<dbReference type="EMBL" id="JPMI01000099">
    <property type="protein sequence ID" value="KFA92294.1"/>
    <property type="molecule type" value="Genomic_DNA"/>
</dbReference>
<dbReference type="NCBIfam" id="TIGR01141">
    <property type="entry name" value="hisC"/>
    <property type="match status" value="1"/>
</dbReference>
<dbReference type="GO" id="GO:0030170">
    <property type="term" value="F:pyridoxal phosphate binding"/>
    <property type="evidence" value="ECO:0007669"/>
    <property type="project" value="InterPro"/>
</dbReference>
<dbReference type="Proteomes" id="UP000028547">
    <property type="component" value="Unassembled WGS sequence"/>
</dbReference>
<evidence type="ECO:0000256" key="1">
    <source>
        <dbReference type="ARBA" id="ARBA00001933"/>
    </source>
</evidence>
<evidence type="ECO:0000256" key="3">
    <source>
        <dbReference type="ARBA" id="ARBA00007970"/>
    </source>
</evidence>
<dbReference type="InterPro" id="IPR050106">
    <property type="entry name" value="HistidinolP_aminotransfase"/>
</dbReference>
<dbReference type="Gene3D" id="3.90.1150.10">
    <property type="entry name" value="Aspartate Aminotransferase, domain 1"/>
    <property type="match status" value="1"/>
</dbReference>
<keyword evidence="7 9" id="KW-0663">Pyridoxal phosphate</keyword>
<evidence type="ECO:0000256" key="5">
    <source>
        <dbReference type="ARBA" id="ARBA00022576"/>
    </source>
</evidence>
<protein>
    <recommendedName>
        <fullName evidence="9">Histidinol-phosphate aminotransferase</fullName>
        <ecNumber evidence="9">2.6.1.9</ecNumber>
    </recommendedName>
    <alternativeName>
        <fullName evidence="9">Imidazole acetol-phosphate transaminase</fullName>
    </alternativeName>
</protein>
<dbReference type="CDD" id="cd00609">
    <property type="entry name" value="AAT_like"/>
    <property type="match status" value="1"/>
</dbReference>
<comment type="pathway">
    <text evidence="2 9">Amino-acid biosynthesis; L-histidine biosynthesis; L-histidine from 5-phospho-alpha-D-ribose 1-diphosphate: step 7/9.</text>
</comment>
<comment type="subunit">
    <text evidence="4 9">Homodimer.</text>
</comment>
<dbReference type="PANTHER" id="PTHR43643">
    <property type="entry name" value="HISTIDINOL-PHOSPHATE AMINOTRANSFERASE 2"/>
    <property type="match status" value="1"/>
</dbReference>
<dbReference type="UniPathway" id="UPA00031">
    <property type="reaction ID" value="UER00012"/>
</dbReference>
<organism evidence="11 12">
    <name type="scientific">Archangium violaceum Cb vi76</name>
    <dbReference type="NCBI Taxonomy" id="1406225"/>
    <lineage>
        <taxon>Bacteria</taxon>
        <taxon>Pseudomonadati</taxon>
        <taxon>Myxococcota</taxon>
        <taxon>Myxococcia</taxon>
        <taxon>Myxococcales</taxon>
        <taxon>Cystobacterineae</taxon>
        <taxon>Archangiaceae</taxon>
        <taxon>Archangium</taxon>
    </lineage>
</organism>
<keyword evidence="9" id="KW-0368">Histidine biosynthesis</keyword>
<dbReference type="AlphaFoldDB" id="A0A084SV09"/>